<organism evidence="1 2">
    <name type="scientific">Lactuca sativa</name>
    <name type="common">Garden lettuce</name>
    <dbReference type="NCBI Taxonomy" id="4236"/>
    <lineage>
        <taxon>Eukaryota</taxon>
        <taxon>Viridiplantae</taxon>
        <taxon>Streptophyta</taxon>
        <taxon>Embryophyta</taxon>
        <taxon>Tracheophyta</taxon>
        <taxon>Spermatophyta</taxon>
        <taxon>Magnoliopsida</taxon>
        <taxon>eudicotyledons</taxon>
        <taxon>Gunneridae</taxon>
        <taxon>Pentapetalae</taxon>
        <taxon>asterids</taxon>
        <taxon>campanulids</taxon>
        <taxon>Asterales</taxon>
        <taxon>Asteraceae</taxon>
        <taxon>Cichorioideae</taxon>
        <taxon>Cichorieae</taxon>
        <taxon>Lactucinae</taxon>
        <taxon>Lactuca</taxon>
    </lineage>
</organism>
<evidence type="ECO:0000313" key="2">
    <source>
        <dbReference type="Proteomes" id="UP000235145"/>
    </source>
</evidence>
<gene>
    <name evidence="1" type="ORF">LSAT_V11C500270310</name>
</gene>
<comment type="caution">
    <text evidence="1">The sequence shown here is derived from an EMBL/GenBank/DDBJ whole genome shotgun (WGS) entry which is preliminary data.</text>
</comment>
<keyword evidence="2" id="KW-1185">Reference proteome</keyword>
<reference evidence="1 2" key="1">
    <citation type="journal article" date="2017" name="Nat. Commun.">
        <title>Genome assembly with in vitro proximity ligation data and whole-genome triplication in lettuce.</title>
        <authorList>
            <person name="Reyes-Chin-Wo S."/>
            <person name="Wang Z."/>
            <person name="Yang X."/>
            <person name="Kozik A."/>
            <person name="Arikit S."/>
            <person name="Song C."/>
            <person name="Xia L."/>
            <person name="Froenicke L."/>
            <person name="Lavelle D.O."/>
            <person name="Truco M.J."/>
            <person name="Xia R."/>
            <person name="Zhu S."/>
            <person name="Xu C."/>
            <person name="Xu H."/>
            <person name="Xu X."/>
            <person name="Cox K."/>
            <person name="Korf I."/>
            <person name="Meyers B.C."/>
            <person name="Michelmore R.W."/>
        </authorList>
    </citation>
    <scope>NUCLEOTIDE SEQUENCE [LARGE SCALE GENOMIC DNA]</scope>
    <source>
        <strain evidence="2">cv. Salinas</strain>
        <tissue evidence="1">Seedlings</tissue>
    </source>
</reference>
<name>A0A9R1VLR1_LACSA</name>
<protein>
    <submittedName>
        <fullName evidence="1">Uncharacterized protein</fullName>
    </submittedName>
</protein>
<dbReference type="EMBL" id="NBSK02000005">
    <property type="protein sequence ID" value="KAJ0207629.1"/>
    <property type="molecule type" value="Genomic_DNA"/>
</dbReference>
<sequence length="90" mass="10262">MASIEKSKDLVELSFNQVMGSLQSREVRIKTSPIKVKERDFQTHHSPRKNECGGFRGCSHGRGFGRGRRRSNLYCSLDTCKMIFGLNINK</sequence>
<accession>A0A9R1VLR1</accession>
<dbReference type="AlphaFoldDB" id="A0A9R1VLR1"/>
<evidence type="ECO:0000313" key="1">
    <source>
        <dbReference type="EMBL" id="KAJ0207629.1"/>
    </source>
</evidence>
<dbReference type="Proteomes" id="UP000235145">
    <property type="component" value="Unassembled WGS sequence"/>
</dbReference>
<proteinExistence type="predicted"/>